<reference evidence="2 3" key="1">
    <citation type="submission" date="2019-08" db="EMBL/GenBank/DDBJ databases">
        <title>Parahaliea maris sp. nov., isolated from the surface seawater.</title>
        <authorList>
            <person name="Liu Y."/>
        </authorList>
    </citation>
    <scope>NUCLEOTIDE SEQUENCE [LARGE SCALE GENOMIC DNA]</scope>
    <source>
        <strain evidence="2 3">HSLHS9</strain>
    </source>
</reference>
<evidence type="ECO:0000313" key="2">
    <source>
        <dbReference type="EMBL" id="TXS96254.1"/>
    </source>
</evidence>
<sequence>MKLHILCAAAAVFALSACSSTSSSYSSNAAAENSVASADGVICERIPVTGTRKMEKVCTTQAQRDARARAAKDAQAQVGIRAQQVGGPGAN</sequence>
<dbReference type="EMBL" id="VRZA01000001">
    <property type="protein sequence ID" value="TXS96254.1"/>
    <property type="molecule type" value="Genomic_DNA"/>
</dbReference>
<keyword evidence="3" id="KW-1185">Reference proteome</keyword>
<accession>A0A5C9A894</accession>
<evidence type="ECO:0000313" key="3">
    <source>
        <dbReference type="Proteomes" id="UP000321039"/>
    </source>
</evidence>
<evidence type="ECO:0000256" key="1">
    <source>
        <dbReference type="SAM" id="SignalP"/>
    </source>
</evidence>
<dbReference type="Proteomes" id="UP000321039">
    <property type="component" value="Unassembled WGS sequence"/>
</dbReference>
<dbReference type="RefSeq" id="WP_148066522.1">
    <property type="nucleotide sequence ID" value="NZ_VRZA01000001.1"/>
</dbReference>
<proteinExistence type="predicted"/>
<dbReference type="AlphaFoldDB" id="A0A5C9A894"/>
<feature type="signal peptide" evidence="1">
    <location>
        <begin position="1"/>
        <end position="24"/>
    </location>
</feature>
<organism evidence="2 3">
    <name type="scientific">Parahaliea maris</name>
    <dbReference type="NCBI Taxonomy" id="2716870"/>
    <lineage>
        <taxon>Bacteria</taxon>
        <taxon>Pseudomonadati</taxon>
        <taxon>Pseudomonadota</taxon>
        <taxon>Gammaproteobacteria</taxon>
        <taxon>Cellvibrionales</taxon>
        <taxon>Halieaceae</taxon>
        <taxon>Parahaliea</taxon>
    </lineage>
</organism>
<gene>
    <name evidence="2" type="ORF">FV139_01780</name>
</gene>
<name>A0A5C9A894_9GAMM</name>
<protein>
    <submittedName>
        <fullName evidence="2">Uncharacterized protein</fullName>
    </submittedName>
</protein>
<comment type="caution">
    <text evidence="2">The sequence shown here is derived from an EMBL/GenBank/DDBJ whole genome shotgun (WGS) entry which is preliminary data.</text>
</comment>
<feature type="chain" id="PRO_5022988500" evidence="1">
    <location>
        <begin position="25"/>
        <end position="91"/>
    </location>
</feature>
<keyword evidence="1" id="KW-0732">Signal</keyword>
<dbReference type="PROSITE" id="PS51257">
    <property type="entry name" value="PROKAR_LIPOPROTEIN"/>
    <property type="match status" value="1"/>
</dbReference>